<sequence length="93" mass="10895">MDTDVRARAIISGRVQGVFFRMETRRAAERYGVFGWVRNRRDGTVEALFEGNKKCVESILQWCKKGPSHSKVKDIRVSWDTYSGEFTQFEIRF</sequence>
<evidence type="ECO:0000259" key="1">
    <source>
        <dbReference type="PROSITE" id="PS51160"/>
    </source>
</evidence>
<comment type="caution">
    <text evidence="2">The sequence shown here is derived from an EMBL/GenBank/DDBJ whole genome shotgun (WGS) entry which is preliminary data.</text>
</comment>
<dbReference type="PANTHER" id="PTHR47268:SF4">
    <property type="entry name" value="ACYLPHOSPHATASE"/>
    <property type="match status" value="1"/>
</dbReference>
<dbReference type="InterPro" id="IPR020456">
    <property type="entry name" value="Acylphosphatase"/>
</dbReference>
<organism evidence="2">
    <name type="scientific">marine sediment metagenome</name>
    <dbReference type="NCBI Taxonomy" id="412755"/>
    <lineage>
        <taxon>unclassified sequences</taxon>
        <taxon>metagenomes</taxon>
        <taxon>ecological metagenomes</taxon>
    </lineage>
</organism>
<dbReference type="InterPro" id="IPR036046">
    <property type="entry name" value="Acylphosphatase-like_dom_sf"/>
</dbReference>
<dbReference type="PROSITE" id="PS51160">
    <property type="entry name" value="ACYLPHOSPHATASE_3"/>
    <property type="match status" value="1"/>
</dbReference>
<dbReference type="Pfam" id="PF00708">
    <property type="entry name" value="Acylphosphatase"/>
    <property type="match status" value="1"/>
</dbReference>
<accession>A0A0F9FY77</accession>
<dbReference type="InterPro" id="IPR017968">
    <property type="entry name" value="Acylphosphatase_CS"/>
</dbReference>
<evidence type="ECO:0000313" key="2">
    <source>
        <dbReference type="EMBL" id="KKL62290.1"/>
    </source>
</evidence>
<dbReference type="Gene3D" id="3.30.70.100">
    <property type="match status" value="1"/>
</dbReference>
<dbReference type="PROSITE" id="PS00151">
    <property type="entry name" value="ACYLPHOSPHATASE_2"/>
    <property type="match status" value="1"/>
</dbReference>
<dbReference type="InterPro" id="IPR001792">
    <property type="entry name" value="Acylphosphatase-like_dom"/>
</dbReference>
<protein>
    <recommendedName>
        <fullName evidence="1">Acylphosphatase-like domain-containing protein</fullName>
    </recommendedName>
</protein>
<dbReference type="SUPFAM" id="SSF54975">
    <property type="entry name" value="Acylphosphatase/BLUF domain-like"/>
    <property type="match status" value="1"/>
</dbReference>
<dbReference type="PRINTS" id="PR00112">
    <property type="entry name" value="ACYLPHPHTASE"/>
</dbReference>
<dbReference type="GO" id="GO:0003998">
    <property type="term" value="F:acylphosphatase activity"/>
    <property type="evidence" value="ECO:0007669"/>
    <property type="project" value="InterPro"/>
</dbReference>
<reference evidence="2" key="1">
    <citation type="journal article" date="2015" name="Nature">
        <title>Complex archaea that bridge the gap between prokaryotes and eukaryotes.</title>
        <authorList>
            <person name="Spang A."/>
            <person name="Saw J.H."/>
            <person name="Jorgensen S.L."/>
            <person name="Zaremba-Niedzwiedzka K."/>
            <person name="Martijn J."/>
            <person name="Lind A.E."/>
            <person name="van Eijk R."/>
            <person name="Schleper C."/>
            <person name="Guy L."/>
            <person name="Ettema T.J."/>
        </authorList>
    </citation>
    <scope>NUCLEOTIDE SEQUENCE</scope>
</reference>
<gene>
    <name evidence="2" type="ORF">LCGC14_2186680</name>
</gene>
<name>A0A0F9FY77_9ZZZZ</name>
<dbReference type="EMBL" id="LAZR01028536">
    <property type="protein sequence ID" value="KKL62290.1"/>
    <property type="molecule type" value="Genomic_DNA"/>
</dbReference>
<dbReference type="PANTHER" id="PTHR47268">
    <property type="entry name" value="ACYLPHOSPHATASE"/>
    <property type="match status" value="1"/>
</dbReference>
<dbReference type="AlphaFoldDB" id="A0A0F9FY77"/>
<feature type="domain" description="Acylphosphatase-like" evidence="1">
    <location>
        <begin position="6"/>
        <end position="93"/>
    </location>
</feature>
<proteinExistence type="predicted"/>
<dbReference type="PROSITE" id="PS00150">
    <property type="entry name" value="ACYLPHOSPHATASE_1"/>
    <property type="match status" value="1"/>
</dbReference>